<comment type="catalytic activity">
    <reaction evidence="2">
        <text>2 GTP = 3',3'-c-di-GMP + 2 diphosphate</text>
        <dbReference type="Rhea" id="RHEA:24898"/>
        <dbReference type="ChEBI" id="CHEBI:33019"/>
        <dbReference type="ChEBI" id="CHEBI:37565"/>
        <dbReference type="ChEBI" id="CHEBI:58805"/>
        <dbReference type="EC" id="2.7.7.65"/>
    </reaction>
</comment>
<dbReference type="Gene3D" id="3.30.70.270">
    <property type="match status" value="1"/>
</dbReference>
<evidence type="ECO:0000259" key="4">
    <source>
        <dbReference type="PROSITE" id="PS50885"/>
    </source>
</evidence>
<dbReference type="PANTHER" id="PTHR45138:SF9">
    <property type="entry name" value="DIGUANYLATE CYCLASE DGCM-RELATED"/>
    <property type="match status" value="1"/>
</dbReference>
<organism evidence="6 7">
    <name type="scientific">Devosia psychrophila</name>
    <dbReference type="NCBI Taxonomy" id="728005"/>
    <lineage>
        <taxon>Bacteria</taxon>
        <taxon>Pseudomonadati</taxon>
        <taxon>Pseudomonadota</taxon>
        <taxon>Alphaproteobacteria</taxon>
        <taxon>Hyphomicrobiales</taxon>
        <taxon>Devosiaceae</taxon>
        <taxon>Devosia</taxon>
    </lineage>
</organism>
<dbReference type="GO" id="GO:0052621">
    <property type="term" value="F:diguanylate cyclase activity"/>
    <property type="evidence" value="ECO:0007669"/>
    <property type="project" value="UniProtKB-EC"/>
</dbReference>
<keyword evidence="3" id="KW-0812">Transmembrane</keyword>
<dbReference type="SMART" id="SM00267">
    <property type="entry name" value="GGDEF"/>
    <property type="match status" value="1"/>
</dbReference>
<dbReference type="InterPro" id="IPR029787">
    <property type="entry name" value="Nucleotide_cyclase"/>
</dbReference>
<dbReference type="PROSITE" id="PS50887">
    <property type="entry name" value="GGDEF"/>
    <property type="match status" value="1"/>
</dbReference>
<dbReference type="AlphaFoldDB" id="A0A1I1L7K5"/>
<evidence type="ECO:0000313" key="7">
    <source>
        <dbReference type="Proteomes" id="UP000182258"/>
    </source>
</evidence>
<gene>
    <name evidence="6" type="ORF">SAMN04488059_10921</name>
</gene>
<evidence type="ECO:0000256" key="3">
    <source>
        <dbReference type="SAM" id="Phobius"/>
    </source>
</evidence>
<dbReference type="Pfam" id="PF00990">
    <property type="entry name" value="GGDEF"/>
    <property type="match status" value="1"/>
</dbReference>
<accession>A0A1I1L7K5</accession>
<dbReference type="GO" id="GO:0007165">
    <property type="term" value="P:signal transduction"/>
    <property type="evidence" value="ECO:0007669"/>
    <property type="project" value="InterPro"/>
</dbReference>
<dbReference type="Proteomes" id="UP000182258">
    <property type="component" value="Unassembled WGS sequence"/>
</dbReference>
<dbReference type="InterPro" id="IPR050469">
    <property type="entry name" value="Diguanylate_Cyclase"/>
</dbReference>
<evidence type="ECO:0000259" key="5">
    <source>
        <dbReference type="PROSITE" id="PS50887"/>
    </source>
</evidence>
<feature type="domain" description="GGDEF" evidence="5">
    <location>
        <begin position="452"/>
        <end position="585"/>
    </location>
</feature>
<dbReference type="InterPro" id="IPR003660">
    <property type="entry name" value="HAMP_dom"/>
</dbReference>
<dbReference type="SUPFAM" id="SSF55073">
    <property type="entry name" value="Nucleotide cyclase"/>
    <property type="match status" value="1"/>
</dbReference>
<dbReference type="PROSITE" id="PS50885">
    <property type="entry name" value="HAMP"/>
    <property type="match status" value="1"/>
</dbReference>
<evidence type="ECO:0000313" key="6">
    <source>
        <dbReference type="EMBL" id="SFC69009.1"/>
    </source>
</evidence>
<dbReference type="EC" id="2.7.7.65" evidence="1"/>
<proteinExistence type="predicted"/>
<dbReference type="EMBL" id="FOMB01000009">
    <property type="protein sequence ID" value="SFC69009.1"/>
    <property type="molecule type" value="Genomic_DNA"/>
</dbReference>
<dbReference type="NCBIfam" id="TIGR00254">
    <property type="entry name" value="GGDEF"/>
    <property type="match status" value="1"/>
</dbReference>
<name>A0A1I1L7K5_9HYPH</name>
<dbReference type="InterPro" id="IPR043128">
    <property type="entry name" value="Rev_trsase/Diguanyl_cyclase"/>
</dbReference>
<dbReference type="Gene3D" id="3.30.450.20">
    <property type="entry name" value="PAS domain"/>
    <property type="match status" value="1"/>
</dbReference>
<feature type="transmembrane region" description="Helical" evidence="3">
    <location>
        <begin position="331"/>
        <end position="354"/>
    </location>
</feature>
<dbReference type="PANTHER" id="PTHR45138">
    <property type="entry name" value="REGULATORY COMPONENTS OF SENSORY TRANSDUCTION SYSTEM"/>
    <property type="match status" value="1"/>
</dbReference>
<dbReference type="GO" id="GO:0016020">
    <property type="term" value="C:membrane"/>
    <property type="evidence" value="ECO:0007669"/>
    <property type="project" value="InterPro"/>
</dbReference>
<evidence type="ECO:0000256" key="1">
    <source>
        <dbReference type="ARBA" id="ARBA00012528"/>
    </source>
</evidence>
<feature type="domain" description="HAMP" evidence="4">
    <location>
        <begin position="356"/>
        <end position="410"/>
    </location>
</feature>
<keyword evidence="3" id="KW-0472">Membrane</keyword>
<dbReference type="CDD" id="cd01949">
    <property type="entry name" value="GGDEF"/>
    <property type="match status" value="1"/>
</dbReference>
<keyword evidence="3" id="KW-1133">Transmembrane helix</keyword>
<protein>
    <recommendedName>
        <fullName evidence="1">diguanylate cyclase</fullName>
        <ecNumber evidence="1">2.7.7.65</ecNumber>
    </recommendedName>
</protein>
<reference evidence="6 7" key="1">
    <citation type="submission" date="2016-10" db="EMBL/GenBank/DDBJ databases">
        <authorList>
            <person name="de Groot N.N."/>
        </authorList>
    </citation>
    <scope>NUCLEOTIDE SEQUENCE [LARGE SCALE GENOMIC DNA]</scope>
    <source>
        <strain evidence="6 7">CGMCC 1.10210</strain>
    </source>
</reference>
<sequence>MPHGLLVATCMGEGSSIGLRETIASSLRGRVLILVLLGFAAVAVPAYGAFNWIVASTVIQLGTLFAEKQVLYDRYRGLDALMREVTLAETLAGSQSIRDWANDEDDAALRRRGIAELEHFRQSFADKSYFFVINDSGNYYFNDAANAYAGGQYRYTVSPDNPRDNWYYSTVALGEGCHLNVDNDANLRVTKVWMNCVIREGRRVLGVLGTGIDLTSFIQEVVNVPQVGITSMFVDRQGAVQAHRDQNMVDLRSLTAEMSAKRTVFSLIDRPADQQALRELMETVAAGKAVAQSRFMMVDGKETLVGVGYLDKLGWFNVTLMDIDAIIDKRLFLPIGLLLAAVMGLVAVVMVLVFKQQVLDRIRGLQLVVLEARNGNYGPALAMSAGTQDEIGRLSGAFTEMALAVSSHTQQLESRVRQRTEELEALAFRDGQTGIANRRGFLSVFDESEPAQRRGLLLVDIDHFKSINDTFGHTAGDAVIAEVARRIAASIGADNICARWGGDEYIVLLQNTAPQLIRAAAYGVIAAINERPVALPGGDEVLVTVSIGACLAEAGDSIETVTEMADAALYMAKDAGRNRVVTFDLDAIPRLRPRNTAT</sequence>
<feature type="transmembrane region" description="Helical" evidence="3">
    <location>
        <begin position="31"/>
        <end position="54"/>
    </location>
</feature>
<dbReference type="InterPro" id="IPR000160">
    <property type="entry name" value="GGDEF_dom"/>
</dbReference>
<evidence type="ECO:0000256" key="2">
    <source>
        <dbReference type="ARBA" id="ARBA00034247"/>
    </source>
</evidence>
<dbReference type="Gene3D" id="6.10.340.10">
    <property type="match status" value="1"/>
</dbReference>
<dbReference type="STRING" id="728005.SAMN04488059_10921"/>